<evidence type="ECO:0000313" key="1">
    <source>
        <dbReference type="EMBL" id="AVH44730.1"/>
    </source>
</evidence>
<dbReference type="AlphaFoldDB" id="A0A2L2LK57"/>
<sequence>MRDGPFAANASQPTYTVANGETVTAWVVSDLVETPFPGTAAPAEDRVNYRFINGFVDVGDLPCRKAFQQTMIGRDVAPDTSWPVSHLNLPGSNRRVEFTGFWHVPTHVQRWLKGTFHSEVARQAHFRLRTCGGVRIWVGGVEQVRFEPFIRNVESSRDITLDLAAGDNEVLLLCEDLAERDIIWFFELEVVDAVPLTVVLPVPLDREETKRLAALVRDVRPARDVFSGTALELVFGAAPASDLPVHIAVKSHGHERASLAEVDTVLKAGQSSLTIPATTGISDGYHGVKITMGSGAGTVTRVIDAAFMHDIAPEASNGDINERKKAALSFSARFGAWRIGRALAMVATGSDDIETVGGIVDATLHSIDRREDCSDFVMIPLLWLVRAYGDRLPAEMRARIDASILGYRYWVDEPGNDVMWFWSENHVLCFHTSQLLAGEYLPDAVFTTSGRTGSEQAALAADRLERWFDSVEAHGLAEWNSAAYYPVDFIGLLAIEHWAGPELAARARYQLDLIFEMIALHTLGGVPSGSQGRAYDKELRAGPLTELAPFAQVAFGQGWLNNGVASLPMFCCGDYLPPAHLAALSELTSGRMVEARYAQGLEPGKLVLFKNEAAQLSTVVDHKTGRRGHQQHVMDIKLAGHPMARLWVNHPGEDDPWGTQRPSYWAGSGILPRVAQHRDLAMLIFDTHDHRNDWTHAYLGRDGLDEVLLEGNWLITRSGRGFAALYATNGLGPITAGATANREIRSPGRRAGWVGIIGCGDMEAFSRFREKILATQITFDAESRLLSVTPPGGPELTLTWDGAFTIGGQAMAFDHDQPQPEITFDSADPASGGTAQPFYSQSLSAFLRNAKTL</sequence>
<accession>A0A2L2LK57</accession>
<name>A0A2L2LK57_AGRTU</name>
<dbReference type="RefSeq" id="WP_104679924.1">
    <property type="nucleotide sequence ID" value="NZ_CP026925.1"/>
</dbReference>
<evidence type="ECO:0000313" key="2">
    <source>
        <dbReference type="Proteomes" id="UP000237717"/>
    </source>
</evidence>
<proteinExistence type="predicted"/>
<gene>
    <name evidence="1" type="ORF">At1D1609_46890</name>
</gene>
<dbReference type="EMBL" id="CP026925">
    <property type="protein sequence ID" value="AVH44730.1"/>
    <property type="molecule type" value="Genomic_DNA"/>
</dbReference>
<dbReference type="Proteomes" id="UP000237717">
    <property type="component" value="Chromosome II"/>
</dbReference>
<organism evidence="1 2">
    <name type="scientific">Agrobacterium tumefaciens</name>
    <dbReference type="NCBI Taxonomy" id="358"/>
    <lineage>
        <taxon>Bacteria</taxon>
        <taxon>Pseudomonadati</taxon>
        <taxon>Pseudomonadota</taxon>
        <taxon>Alphaproteobacteria</taxon>
        <taxon>Hyphomicrobiales</taxon>
        <taxon>Rhizobiaceae</taxon>
        <taxon>Rhizobium/Agrobacterium group</taxon>
        <taxon>Agrobacterium</taxon>
        <taxon>Agrobacterium tumefaciens complex</taxon>
    </lineage>
</organism>
<protein>
    <submittedName>
        <fullName evidence="1">Uncharacterized protein</fullName>
    </submittedName>
</protein>
<reference evidence="1 2" key="1">
    <citation type="submission" date="2018-02" db="EMBL/GenBank/DDBJ databases">
        <title>Complete genome sequence of Agrobacterium tumefaciens 1D1609.</title>
        <authorList>
            <person name="Cho S.-T."/>
            <person name="Haryono M."/>
            <person name="Chang H.-H."/>
            <person name="Santos M.N."/>
            <person name="Lai E.-M."/>
            <person name="Kuo C.-H."/>
        </authorList>
    </citation>
    <scope>NUCLEOTIDE SEQUENCE [LARGE SCALE GENOMIC DNA]</scope>
    <source>
        <strain evidence="1 2">1D1609</strain>
    </source>
</reference>